<evidence type="ECO:0000256" key="1">
    <source>
        <dbReference type="SAM" id="Phobius"/>
    </source>
</evidence>
<feature type="transmembrane region" description="Helical" evidence="1">
    <location>
        <begin position="374"/>
        <end position="394"/>
    </location>
</feature>
<feature type="transmembrane region" description="Helical" evidence="1">
    <location>
        <begin position="414"/>
        <end position="433"/>
    </location>
</feature>
<feature type="transmembrane region" description="Helical" evidence="1">
    <location>
        <begin position="470"/>
        <end position="489"/>
    </location>
</feature>
<accession>A0ABS8X5T6</accession>
<feature type="transmembrane region" description="Helical" evidence="1">
    <location>
        <begin position="274"/>
        <end position="300"/>
    </location>
</feature>
<keyword evidence="1" id="KW-0472">Membrane</keyword>
<feature type="transmembrane region" description="Helical" evidence="1">
    <location>
        <begin position="200"/>
        <end position="229"/>
    </location>
</feature>
<dbReference type="RefSeq" id="WP_232890823.1">
    <property type="nucleotide sequence ID" value="NZ_JAJSPM010000005.1"/>
</dbReference>
<dbReference type="EMBL" id="JAJTND010000004">
    <property type="protein sequence ID" value="MCE3532513.1"/>
    <property type="molecule type" value="Genomic_DNA"/>
</dbReference>
<protein>
    <recommendedName>
        <fullName evidence="4">Glycosyltransferase RgtA/B/C/D-like domain-containing protein</fullName>
    </recommendedName>
</protein>
<feature type="transmembrane region" description="Helical" evidence="1">
    <location>
        <begin position="6"/>
        <end position="27"/>
    </location>
</feature>
<evidence type="ECO:0000313" key="2">
    <source>
        <dbReference type="EMBL" id="MCE3532513.1"/>
    </source>
</evidence>
<evidence type="ECO:0008006" key="4">
    <source>
        <dbReference type="Google" id="ProtNLM"/>
    </source>
</evidence>
<feature type="transmembrane region" description="Helical" evidence="1">
    <location>
        <begin position="64"/>
        <end position="85"/>
    </location>
</feature>
<comment type="caution">
    <text evidence="2">The sequence shown here is derived from an EMBL/GenBank/DDBJ whole genome shotgun (WGS) entry which is preliminary data.</text>
</comment>
<feature type="transmembrane region" description="Helical" evidence="1">
    <location>
        <begin position="439"/>
        <end position="458"/>
    </location>
</feature>
<gene>
    <name evidence="2" type="ORF">LXO92_08995</name>
</gene>
<reference evidence="2 3" key="1">
    <citation type="journal article" date="2024" name="Pathogens">
        <title>Characterization of a Novel Species of Legionella Isolated from a Healthcare Facility: Legionella resiliens sp. nov.</title>
        <authorList>
            <person name="Cristino S."/>
            <person name="Pascale M.R."/>
            <person name="Marino F."/>
            <person name="Derelitto C."/>
            <person name="Salaris S."/>
            <person name="Orsini M."/>
            <person name="Squarzoni S."/>
            <person name="Grottola A."/>
            <person name="Girolamini L."/>
        </authorList>
    </citation>
    <scope>NUCLEOTIDE SEQUENCE [LARGE SCALE GENOMIC DNA]</scope>
    <source>
        <strain evidence="2 3">8cVS16</strain>
    </source>
</reference>
<keyword evidence="1" id="KW-0812">Transmembrane</keyword>
<evidence type="ECO:0000313" key="3">
    <source>
        <dbReference type="Proteomes" id="UP001320170"/>
    </source>
</evidence>
<feature type="transmembrane region" description="Helical" evidence="1">
    <location>
        <begin position="34"/>
        <end position="58"/>
    </location>
</feature>
<dbReference type="Proteomes" id="UP001320170">
    <property type="component" value="Unassembled WGS sequence"/>
</dbReference>
<feature type="transmembrane region" description="Helical" evidence="1">
    <location>
        <begin position="307"/>
        <end position="326"/>
    </location>
</feature>
<organism evidence="2 3">
    <name type="scientific">Legionella resiliens</name>
    <dbReference type="NCBI Taxonomy" id="2905958"/>
    <lineage>
        <taxon>Bacteria</taxon>
        <taxon>Pseudomonadati</taxon>
        <taxon>Pseudomonadota</taxon>
        <taxon>Gammaproteobacteria</taxon>
        <taxon>Legionellales</taxon>
        <taxon>Legionellaceae</taxon>
        <taxon>Legionella</taxon>
    </lineage>
</organism>
<proteinExistence type="predicted"/>
<sequence length="641" mass="73996">MSQFASVLFLVFFLKILSVGLIARLFIKQYSDLLGCILGAWMLAQCFYILWMLILSGFNMLTTFYMWIGLILFNFFLLIFCMRINESPQLKLSNYKLLMNTNSLITIIGALTIFLTLTYRSLYYYDNTWDAITYGLTRIDFYAHYHTLFIIQPTKAINIFSNEWNGELNCLFYLLCVGKEQACSFGNVEIWLLSFLGYSWLSAIFAVPVRFRLLAGLLLATTPVILGLTSTIKGDLFAITCFAIGLGFTFRALAKEDSQNSVLNLLFAYTSFGLAMGAKIIVLPFVALVISFLFFLVVFLPNKKSNWLIFLGSIFLFAIANSKYILNYFTFGSFFKHLESPYPSFNNIINNLKGIIHSGSDISFLFSLHPGYPVLNYGLGFLAFPILLWFIYSLWLRKHNVSTYKKLQNYRYRIVIFFLGIGFSYLLINLPWYPWCFRYFAPYLLVLVTFIIALPFHFKTQLVSNYYHNKFLVICSAIIIMINSIFTFLQPGELFPVSYNRAMKQSEMERKVARHPYLWTILNNNLKELNLDKMHNKNILLFNEIGSAVLPFFGEKHQNNIELTDSLNSFKEKASVKKYDLVVIAIRPSTSIESIEKFATVKLPGYTRISNNPSDILFFWLLFVPNQVNTANGQKIYHPTV</sequence>
<keyword evidence="1" id="KW-1133">Transmembrane helix</keyword>
<feature type="transmembrane region" description="Helical" evidence="1">
    <location>
        <begin position="236"/>
        <end position="254"/>
    </location>
</feature>
<name>A0ABS8X5T6_9GAMM</name>
<feature type="transmembrane region" description="Helical" evidence="1">
    <location>
        <begin position="97"/>
        <end position="119"/>
    </location>
</feature>
<keyword evidence="3" id="KW-1185">Reference proteome</keyword>